<dbReference type="GO" id="GO:0016787">
    <property type="term" value="F:hydrolase activity"/>
    <property type="evidence" value="ECO:0007669"/>
    <property type="project" value="UniProtKB-KW"/>
</dbReference>
<dbReference type="Pfam" id="PF00293">
    <property type="entry name" value="NUDIX"/>
    <property type="match status" value="1"/>
</dbReference>
<evidence type="ECO:0000259" key="3">
    <source>
        <dbReference type="PROSITE" id="PS51462"/>
    </source>
</evidence>
<evidence type="ECO:0000256" key="1">
    <source>
        <dbReference type="ARBA" id="ARBA00001946"/>
    </source>
</evidence>
<gene>
    <name evidence="4" type="ORF">UFOPK1826_01353</name>
</gene>
<dbReference type="GO" id="GO:0019693">
    <property type="term" value="P:ribose phosphate metabolic process"/>
    <property type="evidence" value="ECO:0007669"/>
    <property type="project" value="TreeGrafter"/>
</dbReference>
<dbReference type="SUPFAM" id="SSF55811">
    <property type="entry name" value="Nudix"/>
    <property type="match status" value="1"/>
</dbReference>
<organism evidence="4">
    <name type="scientific">freshwater metagenome</name>
    <dbReference type="NCBI Taxonomy" id="449393"/>
    <lineage>
        <taxon>unclassified sequences</taxon>
        <taxon>metagenomes</taxon>
        <taxon>ecological metagenomes</taxon>
    </lineage>
</organism>
<dbReference type="PANTHER" id="PTHR11839">
    <property type="entry name" value="UDP/ADP-SUGAR PYROPHOSPHATASE"/>
    <property type="match status" value="1"/>
</dbReference>
<accession>A0A6J6HM80</accession>
<dbReference type="PROSITE" id="PS51462">
    <property type="entry name" value="NUDIX"/>
    <property type="match status" value="1"/>
</dbReference>
<comment type="cofactor">
    <cofactor evidence="1">
        <name>Mg(2+)</name>
        <dbReference type="ChEBI" id="CHEBI:18420"/>
    </cofactor>
</comment>
<sequence>MKKEFSCASEKLVHEWAVWSLVQGKFIDPNGEEFVRTFVRSPGAVGVVALVGEKGSRKVVLVRQYRPPLGITTLEIPAGMRDLEGEAPELTARRELEEEAGLIAGSMINLGRHIAAPGISNSSVDLFLATDLKETKTDRHGPEEEFMTIELIEFEKCMAMIKSGEIVDGKTVIGLLQVALLADTYI</sequence>
<evidence type="ECO:0000313" key="4">
    <source>
        <dbReference type="EMBL" id="CAB4612445.1"/>
    </source>
</evidence>
<dbReference type="CDD" id="cd03424">
    <property type="entry name" value="NUDIX_ADPRase_Nudt5_UGPPase_Nudt14"/>
    <property type="match status" value="1"/>
</dbReference>
<dbReference type="InterPro" id="IPR015797">
    <property type="entry name" value="NUDIX_hydrolase-like_dom_sf"/>
</dbReference>
<proteinExistence type="predicted"/>
<dbReference type="GO" id="GO:0006753">
    <property type="term" value="P:nucleoside phosphate metabolic process"/>
    <property type="evidence" value="ECO:0007669"/>
    <property type="project" value="TreeGrafter"/>
</dbReference>
<dbReference type="EMBL" id="CAEZUN010000211">
    <property type="protein sequence ID" value="CAB4612445.1"/>
    <property type="molecule type" value="Genomic_DNA"/>
</dbReference>
<evidence type="ECO:0000256" key="2">
    <source>
        <dbReference type="ARBA" id="ARBA00022801"/>
    </source>
</evidence>
<name>A0A6J6HM80_9ZZZZ</name>
<dbReference type="PANTHER" id="PTHR11839:SF18">
    <property type="entry name" value="NUDIX HYDROLASE DOMAIN-CONTAINING PROTEIN"/>
    <property type="match status" value="1"/>
</dbReference>
<feature type="domain" description="Nudix hydrolase" evidence="3">
    <location>
        <begin position="40"/>
        <end position="174"/>
    </location>
</feature>
<dbReference type="Gene3D" id="3.90.79.10">
    <property type="entry name" value="Nucleoside Triphosphate Pyrophosphohydrolase"/>
    <property type="match status" value="1"/>
</dbReference>
<reference evidence="4" key="1">
    <citation type="submission" date="2020-05" db="EMBL/GenBank/DDBJ databases">
        <authorList>
            <person name="Chiriac C."/>
            <person name="Salcher M."/>
            <person name="Ghai R."/>
            <person name="Kavagutti S V."/>
        </authorList>
    </citation>
    <scope>NUCLEOTIDE SEQUENCE</scope>
</reference>
<keyword evidence="2" id="KW-0378">Hydrolase</keyword>
<protein>
    <submittedName>
        <fullName evidence="4">Unannotated protein</fullName>
    </submittedName>
</protein>
<dbReference type="AlphaFoldDB" id="A0A6J6HM80"/>
<dbReference type="InterPro" id="IPR000086">
    <property type="entry name" value="NUDIX_hydrolase_dom"/>
</dbReference>